<dbReference type="EMBL" id="CM001881">
    <property type="protein sequence ID" value="EOY22148.1"/>
    <property type="molecule type" value="Genomic_DNA"/>
</dbReference>
<dbReference type="Proteomes" id="UP000026915">
    <property type="component" value="Chromosome 3"/>
</dbReference>
<name>A0A061FYP4_THECC</name>
<dbReference type="Gramene" id="EOY22148">
    <property type="protein sequence ID" value="EOY22148"/>
    <property type="gene ID" value="TCM_014363"/>
</dbReference>
<evidence type="ECO:0000313" key="1">
    <source>
        <dbReference type="EMBL" id="EOY22148.1"/>
    </source>
</evidence>
<keyword evidence="2" id="KW-1185">Reference proteome</keyword>
<reference evidence="1 2" key="1">
    <citation type="journal article" date="2013" name="Genome Biol.">
        <title>The genome sequence of the most widely cultivated cacao type and its use to identify candidate genes regulating pod color.</title>
        <authorList>
            <person name="Motamayor J.C."/>
            <person name="Mockaitis K."/>
            <person name="Schmutz J."/>
            <person name="Haiminen N."/>
            <person name="Iii D.L."/>
            <person name="Cornejo O."/>
            <person name="Findley S.D."/>
            <person name="Zheng P."/>
            <person name="Utro F."/>
            <person name="Royaert S."/>
            <person name="Saski C."/>
            <person name="Jenkins J."/>
            <person name="Podicheti R."/>
            <person name="Zhao M."/>
            <person name="Scheffler B.E."/>
            <person name="Stack J.C."/>
            <person name="Feltus F.A."/>
            <person name="Mustiga G.M."/>
            <person name="Amores F."/>
            <person name="Phillips W."/>
            <person name="Marelli J.P."/>
            <person name="May G.D."/>
            <person name="Shapiro H."/>
            <person name="Ma J."/>
            <person name="Bustamante C.D."/>
            <person name="Schnell R.J."/>
            <person name="Main D."/>
            <person name="Gilbert D."/>
            <person name="Parida L."/>
            <person name="Kuhn D.N."/>
        </authorList>
    </citation>
    <scope>NUCLEOTIDE SEQUENCE [LARGE SCALE GENOMIC DNA]</scope>
    <source>
        <strain evidence="2">cv. Matina 1-6</strain>
    </source>
</reference>
<organism evidence="1 2">
    <name type="scientific">Theobroma cacao</name>
    <name type="common">Cacao</name>
    <name type="synonym">Cocoa</name>
    <dbReference type="NCBI Taxonomy" id="3641"/>
    <lineage>
        <taxon>Eukaryota</taxon>
        <taxon>Viridiplantae</taxon>
        <taxon>Streptophyta</taxon>
        <taxon>Embryophyta</taxon>
        <taxon>Tracheophyta</taxon>
        <taxon>Spermatophyta</taxon>
        <taxon>Magnoliopsida</taxon>
        <taxon>eudicotyledons</taxon>
        <taxon>Gunneridae</taxon>
        <taxon>Pentapetalae</taxon>
        <taxon>rosids</taxon>
        <taxon>malvids</taxon>
        <taxon>Malvales</taxon>
        <taxon>Malvaceae</taxon>
        <taxon>Byttnerioideae</taxon>
        <taxon>Theobroma</taxon>
    </lineage>
</organism>
<protein>
    <submittedName>
        <fullName evidence="1">Uncharacterized protein</fullName>
    </submittedName>
</protein>
<dbReference type="InParanoid" id="A0A061FYP4"/>
<gene>
    <name evidence="1" type="ORF">TCM_014363</name>
</gene>
<dbReference type="AlphaFoldDB" id="A0A061FYP4"/>
<sequence length="176" mass="19835">MTRFRDGITEGTKKNVKSLLCVPRDQWGFNVGINIHCHKLTTFQPNINVYFGAIAYSQDVGANYRRDVNRILVDIDVNISEQQQYVSLWKLEGWVEFGPQQRKKIMNCKQKSIARQGVKRNHTTNEEVHAQFAIVEAPSAAKVPDSPLVAPTVAPHTAPSTQARKPVAAFSTNYRL</sequence>
<dbReference type="HOGENOM" id="CLU_1527846_0_0_1"/>
<evidence type="ECO:0000313" key="2">
    <source>
        <dbReference type="Proteomes" id="UP000026915"/>
    </source>
</evidence>
<accession>A0A061FYP4</accession>
<proteinExistence type="predicted"/>